<dbReference type="Proteomes" id="UP001610335">
    <property type="component" value="Unassembled WGS sequence"/>
</dbReference>
<evidence type="ECO:0000256" key="1">
    <source>
        <dbReference type="SAM" id="MobiDB-lite"/>
    </source>
</evidence>
<protein>
    <submittedName>
        <fullName evidence="3">Uncharacterized protein</fullName>
    </submittedName>
</protein>
<keyword evidence="4" id="KW-1185">Reference proteome</keyword>
<evidence type="ECO:0000313" key="3">
    <source>
        <dbReference type="EMBL" id="KAL2821282.1"/>
    </source>
</evidence>
<reference evidence="3 4" key="1">
    <citation type="submission" date="2024-07" db="EMBL/GenBank/DDBJ databases">
        <title>Section-level genome sequencing and comparative genomics of Aspergillus sections Usti and Cavernicolus.</title>
        <authorList>
            <consortium name="Lawrence Berkeley National Laboratory"/>
            <person name="Nybo J.L."/>
            <person name="Vesth T.C."/>
            <person name="Theobald S."/>
            <person name="Frisvad J.C."/>
            <person name="Larsen T.O."/>
            <person name="Kjaerboelling I."/>
            <person name="Rothschild-Mancinelli K."/>
            <person name="Lyhne E.K."/>
            <person name="Kogle M.E."/>
            <person name="Barry K."/>
            <person name="Clum A."/>
            <person name="Na H."/>
            <person name="Ledsgaard L."/>
            <person name="Lin J."/>
            <person name="Lipzen A."/>
            <person name="Kuo A."/>
            <person name="Riley R."/>
            <person name="Mondo S."/>
            <person name="LaButti K."/>
            <person name="Haridas S."/>
            <person name="Pangalinan J."/>
            <person name="Salamov A.A."/>
            <person name="Simmons B.A."/>
            <person name="Magnuson J.K."/>
            <person name="Chen J."/>
            <person name="Drula E."/>
            <person name="Henrissat B."/>
            <person name="Wiebenga A."/>
            <person name="Lubbers R.J."/>
            <person name="Gomes A.C."/>
            <person name="Makela M.R."/>
            <person name="Stajich J."/>
            <person name="Grigoriev I.V."/>
            <person name="Mortensen U.H."/>
            <person name="De vries R.P."/>
            <person name="Baker S.E."/>
            <person name="Andersen M.R."/>
        </authorList>
    </citation>
    <scope>NUCLEOTIDE SEQUENCE [LARGE SCALE GENOMIC DNA]</scope>
    <source>
        <strain evidence="3 4">CBS 600.67</strain>
    </source>
</reference>
<evidence type="ECO:0000313" key="4">
    <source>
        <dbReference type="Proteomes" id="UP001610335"/>
    </source>
</evidence>
<proteinExistence type="predicted"/>
<sequence>MHWPTTTTIQNILHHFLLLPSILTPQTHAIKTIRIWTTFAPTCPTLHPGTHPADLNLNEQFSVGLTIRSGVCQPVPIPIPYVAGRAVGRAFFSASSGSGSGTGFDWGGLKGKGDEEEEGEKCTVRLFEWGGCFGEPLLEGVMLMGSGSGGDGGDGLREEMRSECRVRERKFAGEVFVRVDCGQGDERKQKESHALHTTSSIAGGKYTNSTAAGNSTVSRRWQRQQRRRLSLLGA</sequence>
<comment type="caution">
    <text evidence="3">The sequence shown here is derived from an EMBL/GenBank/DDBJ whole genome shotgun (WGS) entry which is preliminary data.</text>
</comment>
<feature type="signal peptide" evidence="2">
    <location>
        <begin position="1"/>
        <end position="29"/>
    </location>
</feature>
<keyword evidence="2" id="KW-0732">Signal</keyword>
<accession>A0ABR4I0X3</accession>
<dbReference type="EMBL" id="JBFXLS010000065">
    <property type="protein sequence ID" value="KAL2821282.1"/>
    <property type="molecule type" value="Genomic_DNA"/>
</dbReference>
<organism evidence="3 4">
    <name type="scientific">Aspergillus cavernicola</name>
    <dbReference type="NCBI Taxonomy" id="176166"/>
    <lineage>
        <taxon>Eukaryota</taxon>
        <taxon>Fungi</taxon>
        <taxon>Dikarya</taxon>
        <taxon>Ascomycota</taxon>
        <taxon>Pezizomycotina</taxon>
        <taxon>Eurotiomycetes</taxon>
        <taxon>Eurotiomycetidae</taxon>
        <taxon>Eurotiales</taxon>
        <taxon>Aspergillaceae</taxon>
        <taxon>Aspergillus</taxon>
        <taxon>Aspergillus subgen. Nidulantes</taxon>
    </lineage>
</organism>
<feature type="region of interest" description="Disordered" evidence="1">
    <location>
        <begin position="187"/>
        <end position="224"/>
    </location>
</feature>
<feature type="chain" id="PRO_5047367536" evidence="2">
    <location>
        <begin position="30"/>
        <end position="234"/>
    </location>
</feature>
<gene>
    <name evidence="3" type="ORF">BDW59DRAFT_164313</name>
</gene>
<feature type="compositionally biased region" description="Polar residues" evidence="1">
    <location>
        <begin position="195"/>
        <end position="218"/>
    </location>
</feature>
<name>A0ABR4I0X3_9EURO</name>
<evidence type="ECO:0000256" key="2">
    <source>
        <dbReference type="SAM" id="SignalP"/>
    </source>
</evidence>